<organism evidence="3 4">
    <name type="scientific">Amedibacillus dolichus DSM 3991</name>
    <dbReference type="NCBI Taxonomy" id="428127"/>
    <lineage>
        <taxon>Bacteria</taxon>
        <taxon>Bacillati</taxon>
        <taxon>Bacillota</taxon>
        <taxon>Erysipelotrichia</taxon>
        <taxon>Erysipelotrichales</taxon>
        <taxon>Erysipelotrichaceae</taxon>
        <taxon>Amedibacillus</taxon>
    </lineage>
</organism>
<proteinExistence type="inferred from homology"/>
<dbReference type="InterPro" id="IPR036291">
    <property type="entry name" value="NAD(P)-bd_dom_sf"/>
</dbReference>
<dbReference type="Gene3D" id="3.40.50.720">
    <property type="entry name" value="NAD(P)-binding Rossmann-like Domain"/>
    <property type="match status" value="1"/>
</dbReference>
<dbReference type="NCBIfam" id="NF009466">
    <property type="entry name" value="PRK12826.1-2"/>
    <property type="match status" value="1"/>
</dbReference>
<dbReference type="PRINTS" id="PR00080">
    <property type="entry name" value="SDRFAMILY"/>
</dbReference>
<reference evidence="3 4" key="2">
    <citation type="submission" date="2007-09" db="EMBL/GenBank/DDBJ databases">
        <authorList>
            <person name="Fulton L."/>
            <person name="Clifton S."/>
            <person name="Fulton B."/>
            <person name="Xu J."/>
            <person name="Minx P."/>
            <person name="Pepin K.H."/>
            <person name="Johnson M."/>
            <person name="Thiruvilangam P."/>
            <person name="Bhonagiri V."/>
            <person name="Nash W.E."/>
            <person name="Mardis E.R."/>
            <person name="Wilson R.K."/>
        </authorList>
    </citation>
    <scope>NUCLEOTIDE SEQUENCE [LARGE SCALE GENOMIC DNA]</scope>
    <source>
        <strain evidence="3 4">DSM 3991</strain>
    </source>
</reference>
<dbReference type="AlphaFoldDB" id="A8RET7"/>
<keyword evidence="2" id="KW-0560">Oxidoreductase</keyword>
<reference evidence="3 4" key="1">
    <citation type="submission" date="2007-09" db="EMBL/GenBank/DDBJ databases">
        <title>Draft genome sequence of Eubacterium dolichum (DSM 3991).</title>
        <authorList>
            <person name="Sudarsanam P."/>
            <person name="Ley R."/>
            <person name="Guruge J."/>
            <person name="Turnbaugh P.J."/>
            <person name="Mahowald M."/>
            <person name="Liep D."/>
            <person name="Gordon J."/>
        </authorList>
    </citation>
    <scope>NUCLEOTIDE SEQUENCE [LARGE SCALE GENOMIC DNA]</scope>
    <source>
        <strain evidence="3 4">DSM 3991</strain>
    </source>
</reference>
<accession>A8RET7</accession>
<dbReference type="PANTHER" id="PTHR24321:SF8">
    <property type="entry name" value="ESTRADIOL 17-BETA-DEHYDROGENASE 8-RELATED"/>
    <property type="match status" value="1"/>
</dbReference>
<comment type="similarity">
    <text evidence="1">Belongs to the short-chain dehydrogenases/reductases (SDR) family.</text>
</comment>
<sequence length="255" mass="27801">MIYMEKIASLKHKVVIITGGTRGIGFAAVQGFLRSGAKVAMLGSRKETVDHALDLLKKENPNYPVQGYYPDLNSEQEVQHLLEEVEKDLGSVDILINNAGISDAKSIYEYDDEHFSKVMQLNVDAVFRMIRMCAPIMKKKGKGAIVNTSSMVSLYAQRSGSAYPTSKFAINGLTKSLARELGKDGIRVNAVAPGIIETDMVKELDERIIQAMASQIPLQRIGQPEDIAHAMMYLASDMASFVNGAILSVDGGFVG</sequence>
<dbReference type="eggNOG" id="COG1028">
    <property type="taxonomic scope" value="Bacteria"/>
</dbReference>
<evidence type="ECO:0000313" key="4">
    <source>
        <dbReference type="Proteomes" id="UP000004090"/>
    </source>
</evidence>
<dbReference type="PRINTS" id="PR00081">
    <property type="entry name" value="GDHRDH"/>
</dbReference>
<dbReference type="GO" id="GO:0008206">
    <property type="term" value="P:bile acid metabolic process"/>
    <property type="evidence" value="ECO:0007669"/>
    <property type="project" value="UniProtKB-ARBA"/>
</dbReference>
<evidence type="ECO:0000256" key="2">
    <source>
        <dbReference type="ARBA" id="ARBA00023002"/>
    </source>
</evidence>
<dbReference type="PROSITE" id="PS00061">
    <property type="entry name" value="ADH_SHORT"/>
    <property type="match status" value="1"/>
</dbReference>
<dbReference type="STRING" id="428127.EUBDOL_02078"/>
<protein>
    <submittedName>
        <fullName evidence="3">Putative bile acid 7-dehydroxylase 1/3</fullName>
    </submittedName>
</protein>
<dbReference type="InterPro" id="IPR020904">
    <property type="entry name" value="Sc_DH/Rdtase_CS"/>
</dbReference>
<name>A8RET7_9FIRM</name>
<dbReference type="Proteomes" id="UP000004090">
    <property type="component" value="Unassembled WGS sequence"/>
</dbReference>
<dbReference type="GO" id="GO:0016491">
    <property type="term" value="F:oxidoreductase activity"/>
    <property type="evidence" value="ECO:0007669"/>
    <property type="project" value="UniProtKB-KW"/>
</dbReference>
<dbReference type="FunFam" id="3.40.50.720:FF:000084">
    <property type="entry name" value="Short-chain dehydrogenase reductase"/>
    <property type="match status" value="1"/>
</dbReference>
<dbReference type="SUPFAM" id="SSF51735">
    <property type="entry name" value="NAD(P)-binding Rossmann-fold domains"/>
    <property type="match status" value="1"/>
</dbReference>
<comment type="caution">
    <text evidence="3">The sequence shown here is derived from an EMBL/GenBank/DDBJ whole genome shotgun (WGS) entry which is preliminary data.</text>
</comment>
<dbReference type="InterPro" id="IPR002347">
    <property type="entry name" value="SDR_fam"/>
</dbReference>
<dbReference type="Pfam" id="PF13561">
    <property type="entry name" value="adh_short_C2"/>
    <property type="match status" value="1"/>
</dbReference>
<dbReference type="PANTHER" id="PTHR24321">
    <property type="entry name" value="DEHYDROGENASES, SHORT CHAIN"/>
    <property type="match status" value="1"/>
</dbReference>
<evidence type="ECO:0000313" key="3">
    <source>
        <dbReference type="EMBL" id="EDP10064.1"/>
    </source>
</evidence>
<dbReference type="HOGENOM" id="CLU_010194_1_3_9"/>
<dbReference type="CDD" id="cd05233">
    <property type="entry name" value="SDR_c"/>
    <property type="match status" value="1"/>
</dbReference>
<evidence type="ECO:0000256" key="1">
    <source>
        <dbReference type="ARBA" id="ARBA00006484"/>
    </source>
</evidence>
<gene>
    <name evidence="3" type="ORF">EUBDOL_02078</name>
</gene>
<dbReference type="NCBIfam" id="NF005559">
    <property type="entry name" value="PRK07231.1"/>
    <property type="match status" value="1"/>
</dbReference>
<dbReference type="EMBL" id="ABAW02000025">
    <property type="protein sequence ID" value="EDP10064.1"/>
    <property type="molecule type" value="Genomic_DNA"/>
</dbReference>